<dbReference type="PANTHER" id="PTHR33983">
    <property type="entry name" value="OS07G0185900 PROTEIN"/>
    <property type="match status" value="1"/>
</dbReference>
<keyword evidence="3" id="KW-1185">Reference proteome</keyword>
<proteinExistence type="predicted"/>
<dbReference type="OrthoDB" id="747111at2759"/>
<protein>
    <submittedName>
        <fullName evidence="2">Uncharacterized protein</fullName>
    </submittedName>
</protein>
<dbReference type="STRING" id="180498.A0A067LH74"/>
<gene>
    <name evidence="2" type="ORF">JCGZ_16846</name>
</gene>
<dbReference type="Proteomes" id="UP000027138">
    <property type="component" value="Unassembled WGS sequence"/>
</dbReference>
<evidence type="ECO:0000313" key="3">
    <source>
        <dbReference type="Proteomes" id="UP000027138"/>
    </source>
</evidence>
<feature type="region of interest" description="Disordered" evidence="1">
    <location>
        <begin position="29"/>
        <end position="56"/>
    </location>
</feature>
<reference evidence="2 3" key="1">
    <citation type="journal article" date="2014" name="PLoS ONE">
        <title>Global Analysis of Gene Expression Profiles in Physic Nut (Jatropha curcas L.) Seedlings Exposed to Salt Stress.</title>
        <authorList>
            <person name="Zhang L."/>
            <person name="Zhang C."/>
            <person name="Wu P."/>
            <person name="Chen Y."/>
            <person name="Li M."/>
            <person name="Jiang H."/>
            <person name="Wu G."/>
        </authorList>
    </citation>
    <scope>NUCLEOTIDE SEQUENCE [LARGE SCALE GENOMIC DNA]</scope>
    <source>
        <strain evidence="3">cv. GZQX0401</strain>
        <tissue evidence="2">Young leaves</tissue>
    </source>
</reference>
<dbReference type="EMBL" id="KK914267">
    <property type="protein sequence ID" value="KDP43559.1"/>
    <property type="molecule type" value="Genomic_DNA"/>
</dbReference>
<accession>A0A067LH74</accession>
<evidence type="ECO:0000313" key="2">
    <source>
        <dbReference type="EMBL" id="KDP43559.1"/>
    </source>
</evidence>
<dbReference type="PANTHER" id="PTHR33983:SF19">
    <property type="match status" value="1"/>
</dbReference>
<organism evidence="2 3">
    <name type="scientific">Jatropha curcas</name>
    <name type="common">Barbados nut</name>
    <dbReference type="NCBI Taxonomy" id="180498"/>
    <lineage>
        <taxon>Eukaryota</taxon>
        <taxon>Viridiplantae</taxon>
        <taxon>Streptophyta</taxon>
        <taxon>Embryophyta</taxon>
        <taxon>Tracheophyta</taxon>
        <taxon>Spermatophyta</taxon>
        <taxon>Magnoliopsida</taxon>
        <taxon>eudicotyledons</taxon>
        <taxon>Gunneridae</taxon>
        <taxon>Pentapetalae</taxon>
        <taxon>rosids</taxon>
        <taxon>fabids</taxon>
        <taxon>Malpighiales</taxon>
        <taxon>Euphorbiaceae</taxon>
        <taxon>Crotonoideae</taxon>
        <taxon>Jatropheae</taxon>
        <taxon>Jatropha</taxon>
    </lineage>
</organism>
<name>A0A067LH74_JATCU</name>
<feature type="compositionally biased region" description="Polar residues" evidence="1">
    <location>
        <begin position="47"/>
        <end position="56"/>
    </location>
</feature>
<sequence length="72" mass="8238">MGKYMEMLDAGVRIVARFHSHCPQTARMYYHPPANSDDHHNNHHQHGSTTSLSTNPKATIRVDAKEFIFYAV</sequence>
<dbReference type="AlphaFoldDB" id="A0A067LH74"/>
<evidence type="ECO:0000256" key="1">
    <source>
        <dbReference type="SAM" id="MobiDB-lite"/>
    </source>
</evidence>